<gene>
    <name evidence="2" type="ORF">G2W53_039293</name>
</gene>
<comment type="caution">
    <text evidence="2">The sequence shown here is derived from an EMBL/GenBank/DDBJ whole genome shotgun (WGS) entry which is preliminary data.</text>
</comment>
<dbReference type="OrthoDB" id="1932348at2759"/>
<accession>A0A834SNF7</accession>
<proteinExistence type="predicted"/>
<feature type="compositionally biased region" description="Low complexity" evidence="1">
    <location>
        <begin position="211"/>
        <end position="227"/>
    </location>
</feature>
<evidence type="ECO:0000313" key="3">
    <source>
        <dbReference type="Proteomes" id="UP000634136"/>
    </source>
</evidence>
<dbReference type="EMBL" id="JAAIUW010000012">
    <property type="protein sequence ID" value="KAF7807132.1"/>
    <property type="molecule type" value="Genomic_DNA"/>
</dbReference>
<name>A0A834SNF7_9FABA</name>
<reference evidence="2" key="1">
    <citation type="submission" date="2020-09" db="EMBL/GenBank/DDBJ databases">
        <title>Genome-Enabled Discovery of Anthraquinone Biosynthesis in Senna tora.</title>
        <authorList>
            <person name="Kang S.-H."/>
            <person name="Pandey R.P."/>
            <person name="Lee C.-M."/>
            <person name="Sim J.-S."/>
            <person name="Jeong J.-T."/>
            <person name="Choi B.-S."/>
            <person name="Jung M."/>
            <person name="Ginzburg D."/>
            <person name="Zhao K."/>
            <person name="Won S.Y."/>
            <person name="Oh T.-J."/>
            <person name="Yu Y."/>
            <person name="Kim N.-H."/>
            <person name="Lee O.R."/>
            <person name="Lee T.-H."/>
            <person name="Bashyal P."/>
            <person name="Kim T.-S."/>
            <person name="Lee W.-H."/>
            <person name="Kawkins C."/>
            <person name="Kim C.-K."/>
            <person name="Kim J.S."/>
            <person name="Ahn B.O."/>
            <person name="Rhee S.Y."/>
            <person name="Sohng J.K."/>
        </authorList>
    </citation>
    <scope>NUCLEOTIDE SEQUENCE</scope>
    <source>
        <tissue evidence="2">Leaf</tissue>
    </source>
</reference>
<dbReference type="AlphaFoldDB" id="A0A834SNF7"/>
<evidence type="ECO:0000313" key="2">
    <source>
        <dbReference type="EMBL" id="KAF7807132.1"/>
    </source>
</evidence>
<feature type="region of interest" description="Disordered" evidence="1">
    <location>
        <begin position="152"/>
        <end position="184"/>
    </location>
</feature>
<sequence length="282" mass="31635">MAKGTEEEGEFEVTKYNPHFDEILETHNTLLEDSREVLEKYGELKVSHSKVLKAFNSMKLENEALEEKIMLMSALIVENRELKDTKDKLNYDLGQFVKGEENLSLILGSQRNPNDKSGLGFEAESSRTKKNKEVIIGVNDDIPEGIIIQTSPQTEQESVEEFEHETAFQEAEPNSSSLPESFEEPEIHPFQHDLILIAHIIVSYSLPASQASSQPSPSLCEPLSPSLRQPPLPSLRRPASVSLRGRRPAFVSLHGRRHRMLPPLPSPSDSTAAVSMLRISER</sequence>
<organism evidence="2 3">
    <name type="scientific">Senna tora</name>
    <dbReference type="NCBI Taxonomy" id="362788"/>
    <lineage>
        <taxon>Eukaryota</taxon>
        <taxon>Viridiplantae</taxon>
        <taxon>Streptophyta</taxon>
        <taxon>Embryophyta</taxon>
        <taxon>Tracheophyta</taxon>
        <taxon>Spermatophyta</taxon>
        <taxon>Magnoliopsida</taxon>
        <taxon>eudicotyledons</taxon>
        <taxon>Gunneridae</taxon>
        <taxon>Pentapetalae</taxon>
        <taxon>rosids</taxon>
        <taxon>fabids</taxon>
        <taxon>Fabales</taxon>
        <taxon>Fabaceae</taxon>
        <taxon>Caesalpinioideae</taxon>
        <taxon>Cassia clade</taxon>
        <taxon>Senna</taxon>
    </lineage>
</organism>
<feature type="region of interest" description="Disordered" evidence="1">
    <location>
        <begin position="258"/>
        <end position="282"/>
    </location>
</feature>
<evidence type="ECO:0000256" key="1">
    <source>
        <dbReference type="SAM" id="MobiDB-lite"/>
    </source>
</evidence>
<keyword evidence="3" id="KW-1185">Reference proteome</keyword>
<dbReference type="Proteomes" id="UP000634136">
    <property type="component" value="Unassembled WGS sequence"/>
</dbReference>
<protein>
    <submittedName>
        <fullName evidence="2">Protein CROWDED NUCLEI 4-like</fullName>
    </submittedName>
</protein>
<feature type="region of interest" description="Disordered" evidence="1">
    <location>
        <begin position="211"/>
        <end position="240"/>
    </location>
</feature>